<proteinExistence type="predicted"/>
<name>A0ABU7M0P7_9PROT</name>
<keyword evidence="2" id="KW-1185">Reference proteome</keyword>
<protein>
    <submittedName>
        <fullName evidence="1">DUF2336 domain-containing protein</fullName>
    </submittedName>
</protein>
<sequence>MANAEPYDLTQSEPLSGKAREVLTRRLADIVCLPSSRISPQERWIVGDLLFEVLRNSDSRERRRCARRLADIADAPAALVRMLACDAYEVAEPLLDRSAALTDFDLLEVIRAGKTDHRVAIARRETVSETIAAALAATGEAPVINALLKNPQAHLAPPTMEFIVSAAKDETAYARLVIKRLELRPRQAFRLFWWSEHKDRLALLERFGVDRTVMIEAAEDVFALAAAEVRQGQADALVTRALKFVDRRQRNRRAAERSRFGSLEGAVAAMRQSGPTSEMIEEIARLAGIARPLLARMFDDMGGEPLAVLCKATGADRDTLYAFWAGLGRPEGSDGIEQARIVYDTLSVEKAQTILRYWDWANIQGGSTG</sequence>
<organism evidence="1 2">
    <name type="scientific">Hyphobacterium marinum</name>
    <dbReference type="NCBI Taxonomy" id="3116574"/>
    <lineage>
        <taxon>Bacteria</taxon>
        <taxon>Pseudomonadati</taxon>
        <taxon>Pseudomonadota</taxon>
        <taxon>Alphaproteobacteria</taxon>
        <taxon>Maricaulales</taxon>
        <taxon>Maricaulaceae</taxon>
        <taxon>Hyphobacterium</taxon>
    </lineage>
</organism>
<dbReference type="InterPro" id="IPR019285">
    <property type="entry name" value="DUF2336"/>
</dbReference>
<reference evidence="1 2" key="1">
    <citation type="submission" date="2024-01" db="EMBL/GenBank/DDBJ databases">
        <title>Hyphobacterium bacterium isolated from marine sediment.</title>
        <authorList>
            <person name="Zhao S."/>
        </authorList>
    </citation>
    <scope>NUCLEOTIDE SEQUENCE [LARGE SCALE GENOMIC DNA]</scope>
    <source>
        <strain evidence="1 2">Y60-23</strain>
    </source>
</reference>
<evidence type="ECO:0000313" key="2">
    <source>
        <dbReference type="Proteomes" id="UP001310692"/>
    </source>
</evidence>
<dbReference type="EMBL" id="JAZDRO010000005">
    <property type="protein sequence ID" value="MEE2567366.1"/>
    <property type="molecule type" value="Genomic_DNA"/>
</dbReference>
<accession>A0ABU7M0P7</accession>
<evidence type="ECO:0000313" key="1">
    <source>
        <dbReference type="EMBL" id="MEE2567366.1"/>
    </source>
</evidence>
<comment type="caution">
    <text evidence="1">The sequence shown here is derived from an EMBL/GenBank/DDBJ whole genome shotgun (WGS) entry which is preliminary data.</text>
</comment>
<gene>
    <name evidence="1" type="ORF">V0U35_11820</name>
</gene>
<dbReference type="RefSeq" id="WP_330196926.1">
    <property type="nucleotide sequence ID" value="NZ_JAZDRO010000005.1"/>
</dbReference>
<dbReference type="Pfam" id="PF10098">
    <property type="entry name" value="DUF2336"/>
    <property type="match status" value="1"/>
</dbReference>
<dbReference type="Proteomes" id="UP001310692">
    <property type="component" value="Unassembled WGS sequence"/>
</dbReference>